<dbReference type="InterPro" id="IPR054105">
    <property type="entry name" value="WHD_NrtR"/>
</dbReference>
<comment type="caution">
    <text evidence="2">The sequence shown here is derived from an EMBL/GenBank/DDBJ whole genome shotgun (WGS) entry which is preliminary data.</text>
</comment>
<dbReference type="SUPFAM" id="SSF46785">
    <property type="entry name" value="Winged helix' DNA-binding domain"/>
    <property type="match status" value="1"/>
</dbReference>
<organism evidence="2 3">
    <name type="scientific">Candidatus Kaiserbacteria bacterium RIFCSPLOWO2_12_FULL_45_26</name>
    <dbReference type="NCBI Taxonomy" id="1798525"/>
    <lineage>
        <taxon>Bacteria</taxon>
        <taxon>Candidatus Kaiseribacteriota</taxon>
    </lineage>
</organism>
<dbReference type="InterPro" id="IPR036388">
    <property type="entry name" value="WH-like_DNA-bd_sf"/>
</dbReference>
<evidence type="ECO:0000313" key="2">
    <source>
        <dbReference type="EMBL" id="OGG84763.1"/>
    </source>
</evidence>
<dbReference type="EMBL" id="MFMM01000001">
    <property type="protein sequence ID" value="OGG84763.1"/>
    <property type="molecule type" value="Genomic_DNA"/>
</dbReference>
<feature type="domain" description="NrtR DNA-binding winged helix" evidence="1">
    <location>
        <begin position="154"/>
        <end position="212"/>
    </location>
</feature>
<dbReference type="CDD" id="cd18873">
    <property type="entry name" value="NUDIX_NadM_like"/>
    <property type="match status" value="1"/>
</dbReference>
<dbReference type="STRING" id="1798525.A3G90_01600"/>
<dbReference type="Pfam" id="PF21906">
    <property type="entry name" value="WHD_NrtR"/>
    <property type="match status" value="1"/>
</dbReference>
<accession>A0A1F6FFX6</accession>
<gene>
    <name evidence="2" type="ORF">A3G90_01600</name>
</gene>
<reference evidence="2 3" key="1">
    <citation type="journal article" date="2016" name="Nat. Commun.">
        <title>Thousands of microbial genomes shed light on interconnected biogeochemical processes in an aquifer system.</title>
        <authorList>
            <person name="Anantharaman K."/>
            <person name="Brown C.T."/>
            <person name="Hug L.A."/>
            <person name="Sharon I."/>
            <person name="Castelle C.J."/>
            <person name="Probst A.J."/>
            <person name="Thomas B.C."/>
            <person name="Singh A."/>
            <person name="Wilkins M.J."/>
            <person name="Karaoz U."/>
            <person name="Brodie E.L."/>
            <person name="Williams K.H."/>
            <person name="Hubbard S.S."/>
            <person name="Banfield J.F."/>
        </authorList>
    </citation>
    <scope>NUCLEOTIDE SEQUENCE [LARGE SCALE GENOMIC DNA]</scope>
</reference>
<dbReference type="AlphaFoldDB" id="A0A1F6FFX6"/>
<proteinExistence type="predicted"/>
<dbReference type="InterPro" id="IPR036390">
    <property type="entry name" value="WH_DNA-bd_sf"/>
</dbReference>
<dbReference type="SUPFAM" id="SSF55811">
    <property type="entry name" value="Nudix"/>
    <property type="match status" value="1"/>
</dbReference>
<dbReference type="InterPro" id="IPR015797">
    <property type="entry name" value="NUDIX_hydrolase-like_dom_sf"/>
</dbReference>
<sequence>MSQKAPDKLRFAAMAVDVVLFAVVDGKLSVLLGEVNRPPYYTNIEAFIGGLIFANETAEMALERHIRSKAELKKAYTEQLYTFSEIERDPRNRVISISYLGLVRPDALKQELCEGLRWCEVKKLPKLAYDHDEMFKVAISRLKGKISYTNIAQYLLPKEFTLSELQAVYELILGKEVDKRNFRKKIIALDMVVETGEMQQGVKNRPAALYRFTSEKLTELPLLI</sequence>
<dbReference type="Gene3D" id="3.90.79.10">
    <property type="entry name" value="Nucleoside Triphosphate Pyrophosphohydrolase"/>
    <property type="match status" value="1"/>
</dbReference>
<dbReference type="Gene3D" id="1.10.10.10">
    <property type="entry name" value="Winged helix-like DNA-binding domain superfamily/Winged helix DNA-binding domain"/>
    <property type="match status" value="1"/>
</dbReference>
<evidence type="ECO:0000313" key="3">
    <source>
        <dbReference type="Proteomes" id="UP000177325"/>
    </source>
</evidence>
<protein>
    <recommendedName>
        <fullName evidence="1">NrtR DNA-binding winged helix domain-containing protein</fullName>
    </recommendedName>
</protein>
<name>A0A1F6FFX6_9BACT</name>
<dbReference type="Proteomes" id="UP000177325">
    <property type="component" value="Unassembled WGS sequence"/>
</dbReference>
<evidence type="ECO:0000259" key="1">
    <source>
        <dbReference type="Pfam" id="PF21906"/>
    </source>
</evidence>
<dbReference type="PANTHER" id="PTHR43736:SF4">
    <property type="entry name" value="SLR1690 PROTEIN"/>
    <property type="match status" value="1"/>
</dbReference>
<dbReference type="PANTHER" id="PTHR43736">
    <property type="entry name" value="ADP-RIBOSE PYROPHOSPHATASE"/>
    <property type="match status" value="1"/>
</dbReference>